<keyword evidence="3" id="KW-1185">Reference proteome</keyword>
<accession>A0A1M2VPD3</accession>
<sequence length="327" mass="37450">MASKLLAGAIAQLESLPVSFEDVAEEQADEIESMESAADLEDQQEKDPNYIRLPTTSNKKQKLSEADMERIVAKASENVIVPGTLNEYRQLWDTFVDFCIDLEVTGDVQPENLDTFWRSLPVRLPLWIVSWIMNKADDMDPHTGKPKDPSIPRVTYARAQKMRAAISHKFGREYKLGTQAWTENPLTPGIFSGNPSLSVAVLQYMISLRRRKVRAGEIVTSARAMDEATMKKLWEFNKNFEIEYEIKPNSRKRKQEHPELWAGYKVRHMLQTLYTVSMLCLLRYDEALRIMWSDIVFENSPDGVPIATLNLPFRKTDQTGGTYNSCH</sequence>
<comment type="caution">
    <text evidence="2">The sequence shown here is derived from an EMBL/GenBank/DDBJ whole genome shotgun (WGS) entry which is preliminary data.</text>
</comment>
<dbReference type="STRING" id="154538.A0A1M2VPD3"/>
<feature type="compositionally biased region" description="Acidic residues" evidence="1">
    <location>
        <begin position="24"/>
        <end position="42"/>
    </location>
</feature>
<gene>
    <name evidence="2" type="ORF">TRAPUB_14124</name>
</gene>
<proteinExistence type="predicted"/>
<dbReference type="OMA" id="RIMWSDI"/>
<organism evidence="2 3">
    <name type="scientific">Trametes pubescens</name>
    <name type="common">White-rot fungus</name>
    <dbReference type="NCBI Taxonomy" id="154538"/>
    <lineage>
        <taxon>Eukaryota</taxon>
        <taxon>Fungi</taxon>
        <taxon>Dikarya</taxon>
        <taxon>Basidiomycota</taxon>
        <taxon>Agaricomycotina</taxon>
        <taxon>Agaricomycetes</taxon>
        <taxon>Polyporales</taxon>
        <taxon>Polyporaceae</taxon>
        <taxon>Trametes</taxon>
    </lineage>
</organism>
<dbReference type="EMBL" id="MNAD01000920">
    <property type="protein sequence ID" value="OJT09400.1"/>
    <property type="molecule type" value="Genomic_DNA"/>
</dbReference>
<reference evidence="2 3" key="1">
    <citation type="submission" date="2016-10" db="EMBL/GenBank/DDBJ databases">
        <title>Genome sequence of the basidiomycete white-rot fungus Trametes pubescens.</title>
        <authorList>
            <person name="Makela M.R."/>
            <person name="Granchi Z."/>
            <person name="Peng M."/>
            <person name="De Vries R.P."/>
            <person name="Grigoriev I."/>
            <person name="Riley R."/>
            <person name="Hilden K."/>
        </authorList>
    </citation>
    <scope>NUCLEOTIDE SEQUENCE [LARGE SCALE GENOMIC DNA]</scope>
    <source>
        <strain evidence="2 3">FBCC735</strain>
    </source>
</reference>
<name>A0A1M2VPD3_TRAPU</name>
<protein>
    <submittedName>
        <fullName evidence="2">Uncharacterized protein</fullName>
    </submittedName>
</protein>
<feature type="region of interest" description="Disordered" evidence="1">
    <location>
        <begin position="24"/>
        <end position="54"/>
    </location>
</feature>
<dbReference type="Proteomes" id="UP000184267">
    <property type="component" value="Unassembled WGS sequence"/>
</dbReference>
<dbReference type="AlphaFoldDB" id="A0A1M2VPD3"/>
<evidence type="ECO:0000256" key="1">
    <source>
        <dbReference type="SAM" id="MobiDB-lite"/>
    </source>
</evidence>
<evidence type="ECO:0000313" key="3">
    <source>
        <dbReference type="Proteomes" id="UP000184267"/>
    </source>
</evidence>
<dbReference type="OrthoDB" id="2795280at2759"/>
<evidence type="ECO:0000313" key="2">
    <source>
        <dbReference type="EMBL" id="OJT09400.1"/>
    </source>
</evidence>